<feature type="compositionally biased region" description="Polar residues" evidence="1">
    <location>
        <begin position="236"/>
        <end position="246"/>
    </location>
</feature>
<proteinExistence type="predicted"/>
<protein>
    <submittedName>
        <fullName evidence="2">Uncharacterized protein</fullName>
    </submittedName>
</protein>
<feature type="region of interest" description="Disordered" evidence="1">
    <location>
        <begin position="56"/>
        <end position="102"/>
    </location>
</feature>
<gene>
    <name evidence="2" type="ORF">SPARVUS_LOCUS4762965</name>
</gene>
<feature type="compositionally biased region" description="Acidic residues" evidence="1">
    <location>
        <begin position="89"/>
        <end position="102"/>
    </location>
</feature>
<evidence type="ECO:0000313" key="3">
    <source>
        <dbReference type="Proteomes" id="UP001162483"/>
    </source>
</evidence>
<evidence type="ECO:0000256" key="1">
    <source>
        <dbReference type="SAM" id="MobiDB-lite"/>
    </source>
</evidence>
<reference evidence="2" key="1">
    <citation type="submission" date="2023-05" db="EMBL/GenBank/DDBJ databases">
        <authorList>
            <person name="Stuckert A."/>
        </authorList>
    </citation>
    <scope>NUCLEOTIDE SEQUENCE</scope>
</reference>
<comment type="caution">
    <text evidence="2">The sequence shown here is derived from an EMBL/GenBank/DDBJ whole genome shotgun (WGS) entry which is preliminary data.</text>
</comment>
<feature type="compositionally biased region" description="Basic and acidic residues" evidence="1">
    <location>
        <begin position="63"/>
        <end position="88"/>
    </location>
</feature>
<feature type="region of interest" description="Disordered" evidence="1">
    <location>
        <begin position="236"/>
        <end position="259"/>
    </location>
</feature>
<keyword evidence="3" id="KW-1185">Reference proteome</keyword>
<sequence>MVLCHTLDNGIRNDVLEPEIPVVEPNENQKDDGLELMYEKVLPKSSVDERYLGQSLETQDVCGEAKDHSSAKREEHSYDLKSEVRWPDADDDMDSSGESDDTVIDAGWRVKGSELEQKEHSEDGWIELHNAQQKNETKKEDVTVHETLANNSELPWSSQYSETQTTLLVDATDRLNKSASKTPESPHSEGFVDLAETYGTDHNTGVICYSESESLEDQVEENLTIEALRALADGTQDWNSESQESSPEILCPRLAAMKG</sequence>
<dbReference type="Proteomes" id="UP001162483">
    <property type="component" value="Unassembled WGS sequence"/>
</dbReference>
<accession>A0ABN9CCD4</accession>
<dbReference type="EMBL" id="CATNWA010009280">
    <property type="protein sequence ID" value="CAI9557742.1"/>
    <property type="molecule type" value="Genomic_DNA"/>
</dbReference>
<organism evidence="2 3">
    <name type="scientific">Staurois parvus</name>
    <dbReference type="NCBI Taxonomy" id="386267"/>
    <lineage>
        <taxon>Eukaryota</taxon>
        <taxon>Metazoa</taxon>
        <taxon>Chordata</taxon>
        <taxon>Craniata</taxon>
        <taxon>Vertebrata</taxon>
        <taxon>Euteleostomi</taxon>
        <taxon>Amphibia</taxon>
        <taxon>Batrachia</taxon>
        <taxon>Anura</taxon>
        <taxon>Neobatrachia</taxon>
        <taxon>Ranoidea</taxon>
        <taxon>Ranidae</taxon>
        <taxon>Staurois</taxon>
    </lineage>
</organism>
<evidence type="ECO:0000313" key="2">
    <source>
        <dbReference type="EMBL" id="CAI9557742.1"/>
    </source>
</evidence>
<name>A0ABN9CCD4_9NEOB</name>